<reference evidence="15" key="1">
    <citation type="submission" date="2025-08" db="UniProtKB">
        <authorList>
            <consortium name="RefSeq"/>
        </authorList>
    </citation>
    <scope>IDENTIFICATION</scope>
</reference>
<dbReference type="FunFam" id="1.10.10.60:FF:000072">
    <property type="entry name" value="Homeobox protein Hox-B8"/>
    <property type="match status" value="1"/>
</dbReference>
<evidence type="ECO:0000256" key="2">
    <source>
        <dbReference type="ARBA" id="ARBA00004123"/>
    </source>
</evidence>
<feature type="region of interest" description="Disordered" evidence="12">
    <location>
        <begin position="108"/>
        <end position="134"/>
    </location>
</feature>
<dbReference type="InterPro" id="IPR050948">
    <property type="entry name" value="Antp_homeobox_TF"/>
</dbReference>
<dbReference type="PROSITE" id="PS00032">
    <property type="entry name" value="ANTENNAPEDIA"/>
    <property type="match status" value="1"/>
</dbReference>
<evidence type="ECO:0000256" key="12">
    <source>
        <dbReference type="SAM" id="MobiDB-lite"/>
    </source>
</evidence>
<sequence length="241" mass="27669">MSSYFVNPLFSKYKSADSLRPNYYECAGFTQDIGSRPTVVYGAGAGATFQHPGQLPEFYHHGTSSLSHAPYQQNPCTVPFHADPTGNLYGQDALQSFFGNPNQDLNPFGDSNLKASGVGEDSDSTDQGSSQLFPWMRPQSAGRRRGRQTYSRYQTLELEKEFLFNPYLTRKRRIEVSHALALTERQVKIWFQNRRMKWKKENNKDKFPSCKAEQEEVERQKRECAQEAEEKPSEDEDFKKP</sequence>
<evidence type="ECO:0000313" key="14">
    <source>
        <dbReference type="Proteomes" id="UP000515152"/>
    </source>
</evidence>
<dbReference type="GeneID" id="122131865"/>
<protein>
    <submittedName>
        <fullName evidence="15">Homeobox protein Hox-B8b-like</fullName>
    </submittedName>
</protein>
<evidence type="ECO:0000256" key="7">
    <source>
        <dbReference type="ARBA" id="ARBA00023155"/>
    </source>
</evidence>
<evidence type="ECO:0000256" key="4">
    <source>
        <dbReference type="ARBA" id="ARBA00022473"/>
    </source>
</evidence>
<dbReference type="KEGG" id="char:122131865"/>
<dbReference type="InterPro" id="IPR001827">
    <property type="entry name" value="Homeobox_Antennapedia_CS"/>
</dbReference>
<organism evidence="14 15">
    <name type="scientific">Clupea harengus</name>
    <name type="common">Atlantic herring</name>
    <dbReference type="NCBI Taxonomy" id="7950"/>
    <lineage>
        <taxon>Eukaryota</taxon>
        <taxon>Metazoa</taxon>
        <taxon>Chordata</taxon>
        <taxon>Craniata</taxon>
        <taxon>Vertebrata</taxon>
        <taxon>Euteleostomi</taxon>
        <taxon>Actinopterygii</taxon>
        <taxon>Neopterygii</taxon>
        <taxon>Teleostei</taxon>
        <taxon>Clupei</taxon>
        <taxon>Clupeiformes</taxon>
        <taxon>Clupeoidei</taxon>
        <taxon>Clupeidae</taxon>
        <taxon>Clupea</taxon>
    </lineage>
</organism>
<feature type="domain" description="Homeobox" evidence="13">
    <location>
        <begin position="141"/>
        <end position="201"/>
    </location>
</feature>
<dbReference type="InterPro" id="IPR017970">
    <property type="entry name" value="Homeobox_CS"/>
</dbReference>
<keyword evidence="7 10" id="KW-0371">Homeobox</keyword>
<evidence type="ECO:0000313" key="15">
    <source>
        <dbReference type="RefSeq" id="XP_042562507.1"/>
    </source>
</evidence>
<evidence type="ECO:0000256" key="10">
    <source>
        <dbReference type="PROSITE-ProRule" id="PRU00108"/>
    </source>
</evidence>
<dbReference type="GO" id="GO:0005634">
    <property type="term" value="C:nucleus"/>
    <property type="evidence" value="ECO:0007669"/>
    <property type="project" value="UniProtKB-SubCell"/>
</dbReference>
<evidence type="ECO:0000256" key="5">
    <source>
        <dbReference type="ARBA" id="ARBA00023015"/>
    </source>
</evidence>
<keyword evidence="14" id="KW-1185">Reference proteome</keyword>
<feature type="DNA-binding region" description="Homeobox" evidence="10">
    <location>
        <begin position="143"/>
        <end position="202"/>
    </location>
</feature>
<dbReference type="SMART" id="SM00389">
    <property type="entry name" value="HOX"/>
    <property type="match status" value="1"/>
</dbReference>
<dbReference type="Pfam" id="PF00046">
    <property type="entry name" value="Homeodomain"/>
    <property type="match status" value="1"/>
</dbReference>
<evidence type="ECO:0000256" key="8">
    <source>
        <dbReference type="ARBA" id="ARBA00023163"/>
    </source>
</evidence>
<dbReference type="GO" id="GO:0000977">
    <property type="term" value="F:RNA polymerase II transcription regulatory region sequence-specific DNA binding"/>
    <property type="evidence" value="ECO:0007669"/>
    <property type="project" value="TreeGrafter"/>
</dbReference>
<keyword evidence="9 10" id="KW-0539">Nucleus</keyword>
<comment type="function">
    <text evidence="1">Sequence-specific transcription factor which is part of a developmental regulatory system that provides cells with specific positional identities on the anterior-posterior axis.</text>
</comment>
<keyword evidence="8" id="KW-0804">Transcription</keyword>
<dbReference type="Proteomes" id="UP000515152">
    <property type="component" value="Unplaced"/>
</dbReference>
<dbReference type="PANTHER" id="PTHR46166:SF2">
    <property type="entry name" value="HOMEOBOX PROTEIN HOX-B8"/>
    <property type="match status" value="1"/>
</dbReference>
<gene>
    <name evidence="15" type="primary">LOC122131865</name>
</gene>
<name>A0A8M1KF37_CLUHA</name>
<proteinExistence type="inferred from homology"/>
<accession>A0A8M1KF37</accession>
<dbReference type="OrthoDB" id="6159439at2759"/>
<dbReference type="AlphaFoldDB" id="A0A8M1KF37"/>
<keyword evidence="5" id="KW-0805">Transcription regulation</keyword>
<comment type="similarity">
    <text evidence="3">Belongs to the Antp homeobox family.</text>
</comment>
<dbReference type="PANTHER" id="PTHR46166">
    <property type="entry name" value="HOMEOBOX DOMAIN-CONTAINING PROTEIN"/>
    <property type="match status" value="1"/>
</dbReference>
<dbReference type="PROSITE" id="PS00027">
    <property type="entry name" value="HOMEOBOX_1"/>
    <property type="match status" value="1"/>
</dbReference>
<evidence type="ECO:0000256" key="3">
    <source>
        <dbReference type="ARBA" id="ARBA00009107"/>
    </source>
</evidence>
<feature type="region of interest" description="Disordered" evidence="12">
    <location>
        <begin position="201"/>
        <end position="241"/>
    </location>
</feature>
<dbReference type="PROSITE" id="PS50071">
    <property type="entry name" value="HOMEOBOX_2"/>
    <property type="match status" value="1"/>
</dbReference>
<keyword evidence="4" id="KW-0217">Developmental protein</keyword>
<dbReference type="InterPro" id="IPR001356">
    <property type="entry name" value="HD"/>
</dbReference>
<comment type="subcellular location">
    <subcellularLocation>
        <location evidence="2 10 11">Nucleus</location>
    </subcellularLocation>
</comment>
<keyword evidence="6 10" id="KW-0238">DNA-binding</keyword>
<dbReference type="RefSeq" id="XP_042562507.1">
    <property type="nucleotide sequence ID" value="XM_042706573.1"/>
</dbReference>
<evidence type="ECO:0000256" key="1">
    <source>
        <dbReference type="ARBA" id="ARBA00003263"/>
    </source>
</evidence>
<evidence type="ECO:0000256" key="9">
    <source>
        <dbReference type="ARBA" id="ARBA00023242"/>
    </source>
</evidence>
<dbReference type="GO" id="GO:0000981">
    <property type="term" value="F:DNA-binding transcription factor activity, RNA polymerase II-specific"/>
    <property type="evidence" value="ECO:0007669"/>
    <property type="project" value="InterPro"/>
</dbReference>
<evidence type="ECO:0000259" key="13">
    <source>
        <dbReference type="PROSITE" id="PS50071"/>
    </source>
</evidence>
<evidence type="ECO:0000256" key="6">
    <source>
        <dbReference type="ARBA" id="ARBA00023125"/>
    </source>
</evidence>
<evidence type="ECO:0000256" key="11">
    <source>
        <dbReference type="RuleBase" id="RU000682"/>
    </source>
</evidence>
<dbReference type="CDD" id="cd00086">
    <property type="entry name" value="homeodomain"/>
    <property type="match status" value="1"/>
</dbReference>